<name>A0A0F9J2R9_9ZZZZ</name>
<reference evidence="1" key="1">
    <citation type="journal article" date="2015" name="Nature">
        <title>Complex archaea that bridge the gap between prokaryotes and eukaryotes.</title>
        <authorList>
            <person name="Spang A."/>
            <person name="Saw J.H."/>
            <person name="Jorgensen S.L."/>
            <person name="Zaremba-Niedzwiedzka K."/>
            <person name="Martijn J."/>
            <person name="Lind A.E."/>
            <person name="van Eijk R."/>
            <person name="Schleper C."/>
            <person name="Guy L."/>
            <person name="Ettema T.J."/>
        </authorList>
    </citation>
    <scope>NUCLEOTIDE SEQUENCE</scope>
</reference>
<proteinExistence type="predicted"/>
<organism evidence="1">
    <name type="scientific">marine sediment metagenome</name>
    <dbReference type="NCBI Taxonomy" id="412755"/>
    <lineage>
        <taxon>unclassified sequences</taxon>
        <taxon>metagenomes</taxon>
        <taxon>ecological metagenomes</taxon>
    </lineage>
</organism>
<sequence>MPAQLNPSFITFLEQFPEVFGKLLSVAEEWYKLQGEIPVVRQEDGPDEFEIGGEVQLRTQGISHEELDAITKGYAAAVTKDRALAYLKGFIAGVTL</sequence>
<accession>A0A0F9J2R9</accession>
<evidence type="ECO:0000313" key="1">
    <source>
        <dbReference type="EMBL" id="KKM63989.1"/>
    </source>
</evidence>
<comment type="caution">
    <text evidence="1">The sequence shown here is derived from an EMBL/GenBank/DDBJ whole genome shotgun (WGS) entry which is preliminary data.</text>
</comment>
<dbReference type="AlphaFoldDB" id="A0A0F9J2R9"/>
<protein>
    <submittedName>
        <fullName evidence="1">Uncharacterized protein</fullName>
    </submittedName>
</protein>
<dbReference type="EMBL" id="LAZR01010989">
    <property type="protein sequence ID" value="KKM63989.1"/>
    <property type="molecule type" value="Genomic_DNA"/>
</dbReference>
<gene>
    <name evidence="1" type="ORF">LCGC14_1505920</name>
</gene>